<gene>
    <name evidence="1" type="ORF">UFOPK2342_00713</name>
    <name evidence="2" type="ORF">UFOPK2423_00982</name>
    <name evidence="3" type="ORF">UFOPK4367_00646</name>
</gene>
<evidence type="ECO:0000313" key="1">
    <source>
        <dbReference type="EMBL" id="CAB4675053.1"/>
    </source>
</evidence>
<dbReference type="EMBL" id="CAEZXN010000020">
    <property type="protein sequence ID" value="CAB4697720.1"/>
    <property type="molecule type" value="Genomic_DNA"/>
</dbReference>
<accession>A0A6J6PDZ9</accession>
<organism evidence="2">
    <name type="scientific">freshwater metagenome</name>
    <dbReference type="NCBI Taxonomy" id="449393"/>
    <lineage>
        <taxon>unclassified sequences</taxon>
        <taxon>metagenomes</taxon>
        <taxon>ecological metagenomes</taxon>
    </lineage>
</organism>
<sequence>MNPQETPQDMTALDDARTELASLWSAPTEDHPGAYERIHNTMTVALSSIEGL</sequence>
<reference evidence="2" key="1">
    <citation type="submission" date="2020-05" db="EMBL/GenBank/DDBJ databases">
        <authorList>
            <person name="Chiriac C."/>
            <person name="Salcher M."/>
            <person name="Ghai R."/>
            <person name="Kavagutti S V."/>
        </authorList>
    </citation>
    <scope>NUCLEOTIDE SEQUENCE</scope>
</reference>
<dbReference type="AlphaFoldDB" id="A0A6J6PDZ9"/>
<evidence type="ECO:0000313" key="2">
    <source>
        <dbReference type="EMBL" id="CAB4697720.1"/>
    </source>
</evidence>
<evidence type="ECO:0000313" key="3">
    <source>
        <dbReference type="EMBL" id="CAB5074728.1"/>
    </source>
</evidence>
<dbReference type="EMBL" id="CAEZXB010000010">
    <property type="protein sequence ID" value="CAB4675053.1"/>
    <property type="molecule type" value="Genomic_DNA"/>
</dbReference>
<dbReference type="EMBL" id="CAFBRC010000033">
    <property type="protein sequence ID" value="CAB5074728.1"/>
    <property type="molecule type" value="Genomic_DNA"/>
</dbReference>
<name>A0A6J6PDZ9_9ZZZZ</name>
<proteinExistence type="predicted"/>
<protein>
    <submittedName>
        <fullName evidence="2">Unannotated protein</fullName>
    </submittedName>
</protein>